<dbReference type="AlphaFoldDB" id="A0A176S6Y4"/>
<organism evidence="1 2">
    <name type="scientific">Candidatus Thiomargarita nelsonii</name>
    <dbReference type="NCBI Taxonomy" id="1003181"/>
    <lineage>
        <taxon>Bacteria</taxon>
        <taxon>Pseudomonadati</taxon>
        <taxon>Pseudomonadota</taxon>
        <taxon>Gammaproteobacteria</taxon>
        <taxon>Thiotrichales</taxon>
        <taxon>Thiotrichaceae</taxon>
        <taxon>Thiomargarita</taxon>
    </lineage>
</organism>
<evidence type="ECO:0000313" key="1">
    <source>
        <dbReference type="EMBL" id="OAD23871.1"/>
    </source>
</evidence>
<reference evidence="1 2" key="1">
    <citation type="submission" date="2016-05" db="EMBL/GenBank/DDBJ databases">
        <title>Single-cell genome of chain-forming Candidatus Thiomargarita nelsonii and comparison to other large sulfur-oxidizing bacteria.</title>
        <authorList>
            <person name="Winkel M."/>
            <person name="Salman V."/>
            <person name="Woyke T."/>
            <person name="Schulz-Vogt H."/>
            <person name="Richter M."/>
            <person name="Flood B."/>
            <person name="Bailey J."/>
            <person name="Amann R."/>
            <person name="Mussmann M."/>
        </authorList>
    </citation>
    <scope>NUCLEOTIDE SEQUENCE [LARGE SCALE GENOMIC DNA]</scope>
    <source>
        <strain evidence="1 2">THI036</strain>
    </source>
</reference>
<gene>
    <name evidence="1" type="ORF">THIOM_000284</name>
</gene>
<comment type="caution">
    <text evidence="1">The sequence shown here is derived from an EMBL/GenBank/DDBJ whole genome shotgun (WGS) entry which is preliminary data.</text>
</comment>
<name>A0A176S6Y4_9GAMM</name>
<proteinExistence type="predicted"/>
<evidence type="ECO:0000313" key="2">
    <source>
        <dbReference type="Proteomes" id="UP000076962"/>
    </source>
</evidence>
<protein>
    <recommendedName>
        <fullName evidence="3">DUF4276 family protein</fullName>
    </recommendedName>
</protein>
<keyword evidence="2" id="KW-1185">Reference proteome</keyword>
<evidence type="ECO:0008006" key="3">
    <source>
        <dbReference type="Google" id="ProtNLM"/>
    </source>
</evidence>
<dbReference type="Pfam" id="PF14103">
    <property type="entry name" value="DUF4276"/>
    <property type="match status" value="1"/>
</dbReference>
<sequence length="211" mass="24946">MKFKLFVEGYTEQKAIPTFLKRWLDAHLDKRVGIQAVRFEGWQELVKDTPLKARMYLEGPDKKDIIGVIALLDLYGPTFYPKDRKTAMERYHWAKEKLEQKVGHPKFRQFFAIHEVEAWLLSDPILFNPKIKNALPNKPPEEVNFNEPPAKLLERLYKQHTKRRYKKVTYGRELFSQLDPNLAYSKCPRLKAMLDEMLKMAKQAVINTLKK</sequence>
<accession>A0A176S6Y4</accession>
<dbReference type="InterPro" id="IPR025455">
    <property type="entry name" value="DUF4276"/>
</dbReference>
<dbReference type="Proteomes" id="UP000076962">
    <property type="component" value="Unassembled WGS sequence"/>
</dbReference>
<dbReference type="EMBL" id="LUTY01000122">
    <property type="protein sequence ID" value="OAD23871.1"/>
    <property type="molecule type" value="Genomic_DNA"/>
</dbReference>